<evidence type="ECO:0000313" key="2">
    <source>
        <dbReference type="EMBL" id="GEZ38375.1"/>
    </source>
</evidence>
<protein>
    <recommendedName>
        <fullName evidence="3">Retrovirus-related Pol polyprotein from transposon TNT 1-94</fullName>
    </recommendedName>
</protein>
<gene>
    <name evidence="2" type="ORF">Tci_510348</name>
</gene>
<organism evidence="2">
    <name type="scientific">Tanacetum cinerariifolium</name>
    <name type="common">Dalmatian daisy</name>
    <name type="synonym">Chrysanthemum cinerariifolium</name>
    <dbReference type="NCBI Taxonomy" id="118510"/>
    <lineage>
        <taxon>Eukaryota</taxon>
        <taxon>Viridiplantae</taxon>
        <taxon>Streptophyta</taxon>
        <taxon>Embryophyta</taxon>
        <taxon>Tracheophyta</taxon>
        <taxon>Spermatophyta</taxon>
        <taxon>Magnoliopsida</taxon>
        <taxon>eudicotyledons</taxon>
        <taxon>Gunneridae</taxon>
        <taxon>Pentapetalae</taxon>
        <taxon>asterids</taxon>
        <taxon>campanulids</taxon>
        <taxon>Asterales</taxon>
        <taxon>Asteraceae</taxon>
        <taxon>Asteroideae</taxon>
        <taxon>Anthemideae</taxon>
        <taxon>Anthemidinae</taxon>
        <taxon>Tanacetum</taxon>
    </lineage>
</organism>
<sequence>LDFNTFCSSAGLDYNNGKYVNHPTPKVVKKELGKITINPSYLDKTPVLKNSFPVAWRILFTFVIQVLGENYSSTKQVYSIQQVLAYSLIAKTEVDIGEIIYSDLLTKRLNKSRLKYVSYLRFISCALQVLMGSDYTQDKNFGFLPPILSNSNFTKDPSKVTDIELTAHMIVVNSQKDSLSLLPLAAKPKKRKSQTVTPTLPKSQGPEIPGALFKKCKRPKSKRLPTETKVIPPKPTEDSEQSHSVSSGTVPDPQDLERNIYLASMGFPSTLNEGTHKSKPLPESIATHPKDSKGNKQPLDRDITSTTPDEGTAKTMPRPEELLGDIDSEGNIPPAVIEPIYTPVDDLSGTGKTSSEVEPDTEPLQLQTFADNQAFLLFEDELEKETNEEEVLAAGDDIDEDPQDDVKVGTPSPNQTQPEPSNASIEEYYKENIAHRDQTDQLVAASMSSLDKSSSSISDLYKGLNVITELLKDINNAIKDDPATNKKIDEAIKTFSKISTQTTETLSFVKTFDFSTLQFTKRKGQLPGQSLLSIWLGILAQE</sequence>
<evidence type="ECO:0008006" key="3">
    <source>
        <dbReference type="Google" id="ProtNLM"/>
    </source>
</evidence>
<feature type="region of interest" description="Disordered" evidence="1">
    <location>
        <begin position="267"/>
        <end position="362"/>
    </location>
</feature>
<evidence type="ECO:0000256" key="1">
    <source>
        <dbReference type="SAM" id="MobiDB-lite"/>
    </source>
</evidence>
<feature type="region of interest" description="Disordered" evidence="1">
    <location>
        <begin position="187"/>
        <end position="254"/>
    </location>
</feature>
<feature type="compositionally biased region" description="Polar residues" evidence="1">
    <location>
        <begin position="411"/>
        <end position="422"/>
    </location>
</feature>
<dbReference type="EMBL" id="BKCJ010272377">
    <property type="protein sequence ID" value="GEZ38375.1"/>
    <property type="molecule type" value="Genomic_DNA"/>
</dbReference>
<feature type="non-terminal residue" evidence="2">
    <location>
        <position position="1"/>
    </location>
</feature>
<name>A0A699IHX2_TANCI</name>
<feature type="compositionally biased region" description="Basic and acidic residues" evidence="1">
    <location>
        <begin position="288"/>
        <end position="303"/>
    </location>
</feature>
<dbReference type="AlphaFoldDB" id="A0A699IHX2"/>
<feature type="region of interest" description="Disordered" evidence="1">
    <location>
        <begin position="394"/>
        <end position="422"/>
    </location>
</feature>
<comment type="caution">
    <text evidence="2">The sequence shown here is derived from an EMBL/GenBank/DDBJ whole genome shotgun (WGS) entry which is preliminary data.</text>
</comment>
<reference evidence="2" key="1">
    <citation type="journal article" date="2019" name="Sci. Rep.">
        <title>Draft genome of Tanacetum cinerariifolium, the natural source of mosquito coil.</title>
        <authorList>
            <person name="Yamashiro T."/>
            <person name="Shiraishi A."/>
            <person name="Satake H."/>
            <person name="Nakayama K."/>
        </authorList>
    </citation>
    <scope>NUCLEOTIDE SEQUENCE</scope>
</reference>
<feature type="compositionally biased region" description="Basic residues" evidence="1">
    <location>
        <begin position="214"/>
        <end position="223"/>
    </location>
</feature>
<proteinExistence type="predicted"/>
<feature type="compositionally biased region" description="Acidic residues" evidence="1">
    <location>
        <begin position="394"/>
        <end position="403"/>
    </location>
</feature>
<accession>A0A699IHX2</accession>